<dbReference type="AlphaFoldDB" id="A0A4R6V473"/>
<organism evidence="1 2">
    <name type="scientific">Actinorugispora endophytica</name>
    <dbReference type="NCBI Taxonomy" id="1605990"/>
    <lineage>
        <taxon>Bacteria</taxon>
        <taxon>Bacillati</taxon>
        <taxon>Actinomycetota</taxon>
        <taxon>Actinomycetes</taxon>
        <taxon>Streptosporangiales</taxon>
        <taxon>Nocardiopsidaceae</taxon>
        <taxon>Actinorugispora</taxon>
    </lineage>
</organism>
<dbReference type="RefSeq" id="WP_133740942.1">
    <property type="nucleotide sequence ID" value="NZ_SNYN01000004.1"/>
</dbReference>
<evidence type="ECO:0000313" key="2">
    <source>
        <dbReference type="Proteomes" id="UP000295281"/>
    </source>
</evidence>
<accession>A0A4R6V473</accession>
<dbReference type="Proteomes" id="UP000295281">
    <property type="component" value="Unassembled WGS sequence"/>
</dbReference>
<gene>
    <name evidence="1" type="ORF">EV190_104225</name>
</gene>
<dbReference type="EMBL" id="SNYN01000004">
    <property type="protein sequence ID" value="TDQ53435.1"/>
    <property type="molecule type" value="Genomic_DNA"/>
</dbReference>
<dbReference type="OrthoDB" id="3431819at2"/>
<comment type="caution">
    <text evidence="1">The sequence shown here is derived from an EMBL/GenBank/DDBJ whole genome shotgun (WGS) entry which is preliminary data.</text>
</comment>
<name>A0A4R6V473_9ACTN</name>
<sequence>MSILQPGTKRIRLSVPADSVFDIVRDLDGASAEVAETRHRYRYLRDDVSVDFEATGGTVDDGGKAVEVFQAVRVNG</sequence>
<proteinExistence type="predicted"/>
<evidence type="ECO:0000313" key="1">
    <source>
        <dbReference type="EMBL" id="TDQ53435.1"/>
    </source>
</evidence>
<keyword evidence="2" id="KW-1185">Reference proteome</keyword>
<reference evidence="1 2" key="1">
    <citation type="submission" date="2019-03" db="EMBL/GenBank/DDBJ databases">
        <title>Genomic Encyclopedia of Type Strains, Phase IV (KMG-IV): sequencing the most valuable type-strain genomes for metagenomic binning, comparative biology and taxonomic classification.</title>
        <authorList>
            <person name="Goeker M."/>
        </authorList>
    </citation>
    <scope>NUCLEOTIDE SEQUENCE [LARGE SCALE GENOMIC DNA]</scope>
    <source>
        <strain evidence="1 2">DSM 46770</strain>
    </source>
</reference>
<protein>
    <submittedName>
        <fullName evidence="1">Uncharacterized protein</fullName>
    </submittedName>
</protein>